<dbReference type="PROSITE" id="PS01347">
    <property type="entry name" value="MRAY_1"/>
    <property type="match status" value="1"/>
</dbReference>
<dbReference type="GO" id="GO:0046872">
    <property type="term" value="F:metal ion binding"/>
    <property type="evidence" value="ECO:0007669"/>
    <property type="project" value="UniProtKB-KW"/>
</dbReference>
<dbReference type="InterPro" id="IPR018480">
    <property type="entry name" value="PNAcMuramoyl-5peptid_Trfase_CS"/>
</dbReference>
<evidence type="ECO:0000256" key="2">
    <source>
        <dbReference type="ARBA" id="ARBA00005583"/>
    </source>
</evidence>
<dbReference type="GO" id="GO:0008963">
    <property type="term" value="F:phospho-N-acetylmuramoyl-pentapeptide-transferase activity"/>
    <property type="evidence" value="ECO:0007669"/>
    <property type="project" value="UniProtKB-UniRule"/>
</dbReference>
<feature type="transmembrane region" description="Helical" evidence="7">
    <location>
        <begin position="81"/>
        <end position="99"/>
    </location>
</feature>
<keyword evidence="7" id="KW-0573">Peptidoglycan synthesis</keyword>
<evidence type="ECO:0000313" key="11">
    <source>
        <dbReference type="Proteomes" id="UP000199225"/>
    </source>
</evidence>
<reference evidence="11" key="1">
    <citation type="submission" date="2016-10" db="EMBL/GenBank/DDBJ databases">
        <authorList>
            <person name="Varghese N."/>
            <person name="Submissions S."/>
        </authorList>
    </citation>
    <scope>NUCLEOTIDE SEQUENCE [LARGE SCALE GENOMIC DNA]</scope>
    <source>
        <strain evidence="11">DSM 4771</strain>
    </source>
</reference>
<evidence type="ECO:0000313" key="10">
    <source>
        <dbReference type="EMBL" id="SDJ03601.1"/>
    </source>
</evidence>
<dbReference type="PANTHER" id="PTHR22926">
    <property type="entry name" value="PHOSPHO-N-ACETYLMURAMOYL-PENTAPEPTIDE-TRANSFERASE"/>
    <property type="match status" value="1"/>
</dbReference>
<dbReference type="Proteomes" id="UP000199225">
    <property type="component" value="Unassembled WGS sequence"/>
</dbReference>
<comment type="subcellular location">
    <subcellularLocation>
        <location evidence="7">Cell membrane</location>
        <topology evidence="7">Multi-pass membrane protein</topology>
    </subcellularLocation>
    <subcellularLocation>
        <location evidence="1">Membrane</location>
        <topology evidence="1">Multi-pass membrane protein</topology>
    </subcellularLocation>
</comment>
<feature type="transmembrane region" description="Helical" evidence="7">
    <location>
        <begin position="230"/>
        <end position="251"/>
    </location>
</feature>
<dbReference type="EMBL" id="FNEV01000001">
    <property type="protein sequence ID" value="SDJ03601.1"/>
    <property type="molecule type" value="Genomic_DNA"/>
</dbReference>
<comment type="pathway">
    <text evidence="7">Cell wall biogenesis; peptidoglycan biosynthesis.</text>
</comment>
<keyword evidence="3 7" id="KW-0808">Transferase</keyword>
<dbReference type="InterPro" id="IPR003524">
    <property type="entry name" value="PNAcMuramoyl-5peptid_Trfase"/>
</dbReference>
<feature type="transmembrane region" description="Helical" evidence="7">
    <location>
        <begin position="54"/>
        <end position="75"/>
    </location>
</feature>
<comment type="similarity">
    <text evidence="2 7">Belongs to the glycosyltransferase 4 family. MraY subfamily.</text>
</comment>
<keyword evidence="5 7" id="KW-1133">Transmembrane helix</keyword>
<keyword evidence="7" id="KW-0131">Cell cycle</keyword>
<evidence type="ECO:0000256" key="8">
    <source>
        <dbReference type="NCBIfam" id="TIGR00445"/>
    </source>
</evidence>
<keyword evidence="7" id="KW-1003">Cell membrane</keyword>
<dbReference type="CDD" id="cd06852">
    <property type="entry name" value="GT_MraY"/>
    <property type="match status" value="1"/>
</dbReference>
<gene>
    <name evidence="7" type="primary">mraY</name>
    <name evidence="10" type="ORF">SAMN04490247_0590</name>
</gene>
<dbReference type="PANTHER" id="PTHR22926:SF5">
    <property type="entry name" value="PHOSPHO-N-ACETYLMURAMOYL-PENTAPEPTIDE-TRANSFERASE HOMOLOG"/>
    <property type="match status" value="1"/>
</dbReference>
<dbReference type="HAMAP" id="MF_00038">
    <property type="entry name" value="MraY"/>
    <property type="match status" value="1"/>
</dbReference>
<feature type="transmembrane region" description="Helical" evidence="7">
    <location>
        <begin position="305"/>
        <end position="327"/>
    </location>
</feature>
<dbReference type="GO" id="GO:0071555">
    <property type="term" value="P:cell wall organization"/>
    <property type="evidence" value="ECO:0007669"/>
    <property type="project" value="UniProtKB-KW"/>
</dbReference>
<dbReference type="UniPathway" id="UPA00219"/>
<protein>
    <recommendedName>
        <fullName evidence="7 8">Phospho-N-acetylmuramoyl-pentapeptide-transferase</fullName>
        <ecNumber evidence="7 8">2.7.8.13</ecNumber>
    </recommendedName>
    <alternativeName>
        <fullName evidence="7">UDP-MurNAc-pentapeptide phosphotransferase</fullName>
    </alternativeName>
</protein>
<evidence type="ECO:0000256" key="3">
    <source>
        <dbReference type="ARBA" id="ARBA00022679"/>
    </source>
</evidence>
<feature type="binding site" evidence="9">
    <location>
        <position position="173"/>
    </location>
    <ligand>
        <name>Mg(2+)</name>
        <dbReference type="ChEBI" id="CHEBI:18420"/>
    </ligand>
</feature>
<feature type="transmembrane region" description="Helical" evidence="7">
    <location>
        <begin position="257"/>
        <end position="278"/>
    </location>
</feature>
<dbReference type="NCBIfam" id="TIGR00445">
    <property type="entry name" value="mraY"/>
    <property type="match status" value="1"/>
</dbReference>
<sequence>MNELLLLAIMGIAFLLTVALFPVVIPFLRRLKFGQEIREEGPSSHQKKSGTPTMGGLMVLFSVTVTIVLFLPFFYANGLGMETTLLLIVLLGYGLIGFLDDYIKVAKKRNLGLTSKQKMAMQLVIAAIVYVILMTGGFDTSIQIPSTSLSVDLGAGYGVLLLLMLVGGSNAVNLTDGLDGLLAGTASIAFGAFAILAWAVAGDVETALFTVAVIGALLGFLVFNAHPAKVFMGDTGSLALGAAIAMVAILLKMELLLIIVGGVFVLETLSVIIQVLSYKTTGKRVFRMSPLHHHYELKGWSEWKVVTAFWIAGLLFAILGVSMEVMVG</sequence>
<dbReference type="GO" id="GO:0008360">
    <property type="term" value="P:regulation of cell shape"/>
    <property type="evidence" value="ECO:0007669"/>
    <property type="project" value="UniProtKB-KW"/>
</dbReference>
<evidence type="ECO:0000256" key="7">
    <source>
        <dbReference type="HAMAP-Rule" id="MF_00038"/>
    </source>
</evidence>
<dbReference type="RefSeq" id="WP_093191879.1">
    <property type="nucleotide sequence ID" value="NZ_FNEV01000001.1"/>
</dbReference>
<keyword evidence="7" id="KW-0132">Cell division</keyword>
<dbReference type="AlphaFoldDB" id="A0A1G8QFY1"/>
<name>A0A1G8QFY1_9BACI</name>
<keyword evidence="4 7" id="KW-0812">Transmembrane</keyword>
<evidence type="ECO:0000256" key="5">
    <source>
        <dbReference type="ARBA" id="ARBA00022989"/>
    </source>
</evidence>
<accession>A0A1G8QFY1</accession>
<dbReference type="GO" id="GO:0051301">
    <property type="term" value="P:cell division"/>
    <property type="evidence" value="ECO:0007669"/>
    <property type="project" value="UniProtKB-KW"/>
</dbReference>
<proteinExistence type="inferred from homology"/>
<dbReference type="InterPro" id="IPR000715">
    <property type="entry name" value="Glycosyl_transferase_4"/>
</dbReference>
<evidence type="ECO:0000256" key="9">
    <source>
        <dbReference type="PIRSR" id="PIRSR600715-1"/>
    </source>
</evidence>
<feature type="transmembrane region" description="Helical" evidence="7">
    <location>
        <begin position="120"/>
        <end position="142"/>
    </location>
</feature>
<keyword evidence="7" id="KW-0961">Cell wall biogenesis/degradation</keyword>
<dbReference type="OrthoDB" id="9805475at2"/>
<dbReference type="Pfam" id="PF00953">
    <property type="entry name" value="Glycos_transf_4"/>
    <property type="match status" value="1"/>
</dbReference>
<dbReference type="EC" id="2.7.8.13" evidence="7 8"/>
<evidence type="ECO:0000256" key="1">
    <source>
        <dbReference type="ARBA" id="ARBA00004141"/>
    </source>
</evidence>
<dbReference type="GO" id="GO:0005886">
    <property type="term" value="C:plasma membrane"/>
    <property type="evidence" value="ECO:0007669"/>
    <property type="project" value="UniProtKB-SubCell"/>
</dbReference>
<dbReference type="STRING" id="86666.SAMN04490247_0590"/>
<feature type="transmembrane region" description="Helical" evidence="7">
    <location>
        <begin position="6"/>
        <end position="28"/>
    </location>
</feature>
<feature type="transmembrane region" description="Helical" evidence="7">
    <location>
        <begin position="207"/>
        <end position="223"/>
    </location>
</feature>
<dbReference type="PROSITE" id="PS01348">
    <property type="entry name" value="MRAY_2"/>
    <property type="match status" value="1"/>
</dbReference>
<evidence type="ECO:0000256" key="4">
    <source>
        <dbReference type="ARBA" id="ARBA00022692"/>
    </source>
</evidence>
<comment type="catalytic activity">
    <reaction evidence="7">
        <text>UDP-N-acetyl-alpha-D-muramoyl-L-alanyl-gamma-D-glutamyl-meso-2,6-diaminopimeloyl-D-alanyl-D-alanine + di-trans,octa-cis-undecaprenyl phosphate = di-trans,octa-cis-undecaprenyl diphospho-N-acetyl-alpha-D-muramoyl-L-alanyl-D-glutamyl-meso-2,6-diaminopimeloyl-D-alanyl-D-alanine + UMP</text>
        <dbReference type="Rhea" id="RHEA:28386"/>
        <dbReference type="ChEBI" id="CHEBI:57865"/>
        <dbReference type="ChEBI" id="CHEBI:60392"/>
        <dbReference type="ChEBI" id="CHEBI:61386"/>
        <dbReference type="ChEBI" id="CHEBI:61387"/>
        <dbReference type="EC" id="2.7.8.13"/>
    </reaction>
</comment>
<comment type="function">
    <text evidence="7">Catalyzes the initial step of the lipid cycle reactions in the biosynthesis of the cell wall peptidoglycan: transfers peptidoglycan precursor phospho-MurNAc-pentapeptide from UDP-MurNAc-pentapeptide onto the lipid carrier undecaprenyl phosphate, yielding undecaprenyl-pyrophosphoryl-MurNAc-pentapeptide, known as lipid I.</text>
</comment>
<keyword evidence="7 9" id="KW-0460">Magnesium</keyword>
<feature type="binding site" evidence="9">
    <location>
        <position position="234"/>
    </location>
    <ligand>
        <name>Mg(2+)</name>
        <dbReference type="ChEBI" id="CHEBI:18420"/>
    </ligand>
</feature>
<keyword evidence="7" id="KW-0133">Cell shape</keyword>
<comment type="cofactor">
    <cofactor evidence="7 9">
        <name>Mg(2+)</name>
        <dbReference type="ChEBI" id="CHEBI:18420"/>
    </cofactor>
</comment>
<dbReference type="GO" id="GO:0009252">
    <property type="term" value="P:peptidoglycan biosynthetic process"/>
    <property type="evidence" value="ECO:0007669"/>
    <property type="project" value="UniProtKB-UniRule"/>
</dbReference>
<keyword evidence="7 9" id="KW-0479">Metal-binding</keyword>
<keyword evidence="6 7" id="KW-0472">Membrane</keyword>
<feature type="transmembrane region" description="Helical" evidence="7">
    <location>
        <begin position="181"/>
        <end position="201"/>
    </location>
</feature>
<dbReference type="GO" id="GO:0051992">
    <property type="term" value="F:UDP-N-acetylmuramoyl-L-alanyl-D-glutamyl-meso-2,6-diaminopimelyl-D-alanyl-D-alanine:undecaprenyl-phosphate transferase activity"/>
    <property type="evidence" value="ECO:0007669"/>
    <property type="project" value="RHEA"/>
</dbReference>
<evidence type="ECO:0000256" key="6">
    <source>
        <dbReference type="ARBA" id="ARBA00023136"/>
    </source>
</evidence>
<organism evidence="10 11">
    <name type="scientific">Salimicrobium halophilum</name>
    <dbReference type="NCBI Taxonomy" id="86666"/>
    <lineage>
        <taxon>Bacteria</taxon>
        <taxon>Bacillati</taxon>
        <taxon>Bacillota</taxon>
        <taxon>Bacilli</taxon>
        <taxon>Bacillales</taxon>
        <taxon>Bacillaceae</taxon>
        <taxon>Salimicrobium</taxon>
    </lineage>
</organism>
<keyword evidence="11" id="KW-1185">Reference proteome</keyword>
<feature type="transmembrane region" description="Helical" evidence="7">
    <location>
        <begin position="154"/>
        <end position="174"/>
    </location>
</feature>